<keyword evidence="1" id="KW-1133">Transmembrane helix</keyword>
<keyword evidence="1" id="KW-0472">Membrane</keyword>
<organism evidence="2 4">
    <name type="scientific">Archangium gephyra</name>
    <dbReference type="NCBI Taxonomy" id="48"/>
    <lineage>
        <taxon>Bacteria</taxon>
        <taxon>Pseudomonadati</taxon>
        <taxon>Myxococcota</taxon>
        <taxon>Myxococcia</taxon>
        <taxon>Myxococcales</taxon>
        <taxon>Cystobacterineae</taxon>
        <taxon>Archangiaceae</taxon>
        <taxon>Archangium</taxon>
    </lineage>
</organism>
<dbReference type="KEGG" id="age:AA314_08160"/>
<name>A0AAC8QFP5_9BACT</name>
<feature type="transmembrane region" description="Helical" evidence="1">
    <location>
        <begin position="12"/>
        <end position="31"/>
    </location>
</feature>
<proteinExistence type="predicted"/>
<accession>A0AAC8QFP5</accession>
<evidence type="ECO:0000256" key="1">
    <source>
        <dbReference type="SAM" id="Phobius"/>
    </source>
</evidence>
<keyword evidence="5" id="KW-1185">Reference proteome</keyword>
<sequence length="283" mass="30443">MLTSQGPSPLQRTLLLVFSIMVVGALIGFGWEVGVHGNVLEEEEALEGMMEAQAAAEDTAPDWRKGPSDEEREIIQRATGGLPPYKDAVPQALAADYLPGSNLAAAWFMTPDSPQEVLTFYSEALEKAGLPPVAHHYNDSAGYVAYMEPGSKRVHTVSVMAQGGETAVFVSAGQVDSFLKGATPVPSGLPMPPEAGEPVVLTFRREGRIQYSVLAELPQGQVKALRDFYREAFAVQGWTLESESAASPQEAHLQVSRGSSRATAMVQQQDDGVKLYVTLDQPL</sequence>
<reference evidence="3 5" key="2">
    <citation type="submission" date="2018-08" db="EMBL/GenBank/DDBJ databases">
        <title>Genomic Encyclopedia of Archaeal and Bacterial Type Strains, Phase II (KMG-II): from individual species to whole genera.</title>
        <authorList>
            <person name="Goeker M."/>
        </authorList>
    </citation>
    <scope>NUCLEOTIDE SEQUENCE [LARGE SCALE GENOMIC DNA]</scope>
    <source>
        <strain evidence="3 5">DSM 2261</strain>
    </source>
</reference>
<evidence type="ECO:0000313" key="5">
    <source>
        <dbReference type="Proteomes" id="UP000256345"/>
    </source>
</evidence>
<dbReference type="RefSeq" id="WP_047859806.1">
    <property type="nucleotide sequence ID" value="NZ_CP011509.1"/>
</dbReference>
<dbReference type="Proteomes" id="UP000256345">
    <property type="component" value="Unassembled WGS sequence"/>
</dbReference>
<dbReference type="EMBL" id="CP011509">
    <property type="protein sequence ID" value="AKJ06534.1"/>
    <property type="molecule type" value="Genomic_DNA"/>
</dbReference>
<keyword evidence="1" id="KW-0812">Transmembrane</keyword>
<dbReference type="Proteomes" id="UP000035579">
    <property type="component" value="Chromosome"/>
</dbReference>
<evidence type="ECO:0000313" key="2">
    <source>
        <dbReference type="EMBL" id="AKJ06534.1"/>
    </source>
</evidence>
<gene>
    <name evidence="2" type="ORF">AA314_08160</name>
    <name evidence="3" type="ORF">ATI61_105480</name>
</gene>
<protein>
    <submittedName>
        <fullName evidence="2">Uncharacterized protein</fullName>
    </submittedName>
</protein>
<evidence type="ECO:0000313" key="4">
    <source>
        <dbReference type="Proteomes" id="UP000035579"/>
    </source>
</evidence>
<evidence type="ECO:0000313" key="3">
    <source>
        <dbReference type="EMBL" id="REG32152.1"/>
    </source>
</evidence>
<reference evidence="2 4" key="1">
    <citation type="submission" date="2015-05" db="EMBL/GenBank/DDBJ databases">
        <title>Genome assembly of Archangium gephyra DSM 2261.</title>
        <authorList>
            <person name="Sharma G."/>
            <person name="Subramanian S."/>
        </authorList>
    </citation>
    <scope>NUCLEOTIDE SEQUENCE [LARGE SCALE GENOMIC DNA]</scope>
    <source>
        <strain evidence="2 4">DSM 2261</strain>
    </source>
</reference>
<dbReference type="EMBL" id="QUMU01000005">
    <property type="protein sequence ID" value="REG32152.1"/>
    <property type="molecule type" value="Genomic_DNA"/>
</dbReference>
<dbReference type="AlphaFoldDB" id="A0AAC8QFP5"/>